<dbReference type="SUPFAM" id="SSF103473">
    <property type="entry name" value="MFS general substrate transporter"/>
    <property type="match status" value="1"/>
</dbReference>
<evidence type="ECO:0000313" key="9">
    <source>
        <dbReference type="Proteomes" id="UP000747013"/>
    </source>
</evidence>
<organism evidence="8 9">
    <name type="scientific">Companilactobacillus farciminis</name>
    <dbReference type="NCBI Taxonomy" id="1612"/>
    <lineage>
        <taxon>Bacteria</taxon>
        <taxon>Bacillati</taxon>
        <taxon>Bacillota</taxon>
        <taxon>Bacilli</taxon>
        <taxon>Lactobacillales</taxon>
        <taxon>Lactobacillaceae</taxon>
        <taxon>Companilactobacillus</taxon>
    </lineage>
</organism>
<dbReference type="EMBL" id="DYWC01000119">
    <property type="protein sequence ID" value="HJF86843.1"/>
    <property type="molecule type" value="Genomic_DNA"/>
</dbReference>
<evidence type="ECO:0000256" key="6">
    <source>
        <dbReference type="SAM" id="Phobius"/>
    </source>
</evidence>
<feature type="transmembrane region" description="Helical" evidence="6">
    <location>
        <begin position="238"/>
        <end position="261"/>
    </location>
</feature>
<dbReference type="PANTHER" id="PTHR42910">
    <property type="entry name" value="TRANSPORTER SCO4007-RELATED"/>
    <property type="match status" value="1"/>
</dbReference>
<keyword evidence="5 6" id="KW-0472">Membrane</keyword>
<sequence length="389" mass="42246">MSRKTILLMAVVTGVIVANLNFIQPIENLIATDFGVSKAVVGILAMVTQLGYAFGLLLIVPLGDIFDRYHLIQFMMILSIVSLIIAFLAPNAAVFAIATTLIGITSVAPQIIIPYAGYLAPALQRGKVLGIVLSGLLTGILLSRSFSGLLGSIMPWQDIYLVAAVIDLIFLVIVHRFMPKDQRGHQDLNYLSVIKMLPKLFISQKELRGSSINGFCMFGMSNVLWSTLAFYLADQYHLGSNVAGLLGLLGIAGVLVAPWVGDLVDQKSPKLTIGLSMIFSGLAFVIFWLVGFWIIGLIVGIVLLDLGTQFSQVSNQAIVQSINRKQSSRNNSVFMFSYFLGGSIGTLSATWAWGKFGWSGVCIVAFVFLIISILDHLIVGEPQKLNTEE</sequence>
<dbReference type="Proteomes" id="UP000747013">
    <property type="component" value="Unassembled WGS sequence"/>
</dbReference>
<accession>A0A921HR75</accession>
<reference evidence="8" key="1">
    <citation type="journal article" date="2021" name="PeerJ">
        <title>Extensive microbial diversity within the chicken gut microbiome revealed by metagenomics and culture.</title>
        <authorList>
            <person name="Gilroy R."/>
            <person name="Ravi A."/>
            <person name="Getino M."/>
            <person name="Pursley I."/>
            <person name="Horton D.L."/>
            <person name="Alikhan N.F."/>
            <person name="Baker D."/>
            <person name="Gharbi K."/>
            <person name="Hall N."/>
            <person name="Watson M."/>
            <person name="Adriaenssens E.M."/>
            <person name="Foster-Nyarko E."/>
            <person name="Jarju S."/>
            <person name="Secka A."/>
            <person name="Antonio M."/>
            <person name="Oren A."/>
            <person name="Chaudhuri R.R."/>
            <person name="La Ragione R."/>
            <person name="Hildebrand F."/>
            <person name="Pallen M.J."/>
        </authorList>
    </citation>
    <scope>NUCLEOTIDE SEQUENCE</scope>
    <source>
        <strain evidence="8">7886</strain>
    </source>
</reference>
<dbReference type="AlphaFoldDB" id="A0A921HR75"/>
<dbReference type="GO" id="GO:0022857">
    <property type="term" value="F:transmembrane transporter activity"/>
    <property type="evidence" value="ECO:0007669"/>
    <property type="project" value="InterPro"/>
</dbReference>
<proteinExistence type="predicted"/>
<dbReference type="PROSITE" id="PS50850">
    <property type="entry name" value="MFS"/>
    <property type="match status" value="1"/>
</dbReference>
<evidence type="ECO:0000259" key="7">
    <source>
        <dbReference type="PROSITE" id="PS50850"/>
    </source>
</evidence>
<feature type="transmembrane region" description="Helical" evidence="6">
    <location>
        <begin position="38"/>
        <end position="59"/>
    </location>
</feature>
<evidence type="ECO:0000256" key="4">
    <source>
        <dbReference type="ARBA" id="ARBA00022989"/>
    </source>
</evidence>
<feature type="transmembrane region" description="Helical" evidence="6">
    <location>
        <begin position="7"/>
        <end position="26"/>
    </location>
</feature>
<evidence type="ECO:0000256" key="2">
    <source>
        <dbReference type="ARBA" id="ARBA00022448"/>
    </source>
</evidence>
<keyword evidence="3 6" id="KW-0812">Transmembrane</keyword>
<dbReference type="CDD" id="cd17324">
    <property type="entry name" value="MFS_NepI_like"/>
    <property type="match status" value="1"/>
</dbReference>
<feature type="domain" description="Major facilitator superfamily (MFS) profile" evidence="7">
    <location>
        <begin position="5"/>
        <end position="384"/>
    </location>
</feature>
<keyword evidence="4 6" id="KW-1133">Transmembrane helix</keyword>
<feature type="transmembrane region" description="Helical" evidence="6">
    <location>
        <begin position="273"/>
        <end position="304"/>
    </location>
</feature>
<feature type="transmembrane region" description="Helical" evidence="6">
    <location>
        <begin position="333"/>
        <end position="353"/>
    </location>
</feature>
<protein>
    <submittedName>
        <fullName evidence="8">MFS transporter</fullName>
    </submittedName>
</protein>
<feature type="transmembrane region" description="Helical" evidence="6">
    <location>
        <begin position="71"/>
        <end position="89"/>
    </location>
</feature>
<evidence type="ECO:0000256" key="5">
    <source>
        <dbReference type="ARBA" id="ARBA00023136"/>
    </source>
</evidence>
<dbReference type="Pfam" id="PF07690">
    <property type="entry name" value="MFS_1"/>
    <property type="match status" value="1"/>
</dbReference>
<gene>
    <name evidence="8" type="ORF">K8V88_05320</name>
</gene>
<name>A0A921HR75_9LACO</name>
<dbReference type="InterPro" id="IPR011701">
    <property type="entry name" value="MFS"/>
</dbReference>
<feature type="transmembrane region" description="Helical" evidence="6">
    <location>
        <begin position="360"/>
        <end position="379"/>
    </location>
</feature>
<evidence type="ECO:0000256" key="1">
    <source>
        <dbReference type="ARBA" id="ARBA00004651"/>
    </source>
</evidence>
<feature type="transmembrane region" description="Helical" evidence="6">
    <location>
        <begin position="159"/>
        <end position="178"/>
    </location>
</feature>
<keyword evidence="2" id="KW-0813">Transport</keyword>
<dbReference type="InterPro" id="IPR036259">
    <property type="entry name" value="MFS_trans_sf"/>
</dbReference>
<evidence type="ECO:0000256" key="3">
    <source>
        <dbReference type="ARBA" id="ARBA00022692"/>
    </source>
</evidence>
<dbReference type="GO" id="GO:0005886">
    <property type="term" value="C:plasma membrane"/>
    <property type="evidence" value="ECO:0007669"/>
    <property type="project" value="UniProtKB-SubCell"/>
</dbReference>
<feature type="transmembrane region" description="Helical" evidence="6">
    <location>
        <begin position="95"/>
        <end position="116"/>
    </location>
</feature>
<evidence type="ECO:0000313" key="8">
    <source>
        <dbReference type="EMBL" id="HJF86843.1"/>
    </source>
</evidence>
<feature type="transmembrane region" description="Helical" evidence="6">
    <location>
        <begin position="128"/>
        <end position="147"/>
    </location>
</feature>
<dbReference type="InterPro" id="IPR020846">
    <property type="entry name" value="MFS_dom"/>
</dbReference>
<comment type="subcellular location">
    <subcellularLocation>
        <location evidence="1">Cell membrane</location>
        <topology evidence="1">Multi-pass membrane protein</topology>
    </subcellularLocation>
</comment>
<reference evidence="8" key="2">
    <citation type="submission" date="2021-09" db="EMBL/GenBank/DDBJ databases">
        <authorList>
            <person name="Gilroy R."/>
        </authorList>
    </citation>
    <scope>NUCLEOTIDE SEQUENCE</scope>
    <source>
        <strain evidence="8">7886</strain>
    </source>
</reference>
<comment type="caution">
    <text evidence="8">The sequence shown here is derived from an EMBL/GenBank/DDBJ whole genome shotgun (WGS) entry which is preliminary data.</text>
</comment>
<dbReference type="Gene3D" id="1.20.1250.20">
    <property type="entry name" value="MFS general substrate transporter like domains"/>
    <property type="match status" value="1"/>
</dbReference>
<dbReference type="PANTHER" id="PTHR42910:SF1">
    <property type="entry name" value="MAJOR FACILITATOR SUPERFAMILY (MFS) PROFILE DOMAIN-CONTAINING PROTEIN"/>
    <property type="match status" value="1"/>
</dbReference>